<comment type="similarity">
    <text evidence="2 7">Belongs to the sodium:solute symporter (SSF) (TC 2.A.21) family.</text>
</comment>
<evidence type="ECO:0000256" key="2">
    <source>
        <dbReference type="ARBA" id="ARBA00006434"/>
    </source>
</evidence>
<feature type="transmembrane region" description="Helical" evidence="8">
    <location>
        <begin position="193"/>
        <end position="212"/>
    </location>
</feature>
<feature type="transmembrane region" description="Helical" evidence="8">
    <location>
        <begin position="45"/>
        <end position="66"/>
    </location>
</feature>
<protein>
    <submittedName>
        <fullName evidence="9">Sodium:solute symporter family protein</fullName>
    </submittedName>
</protein>
<dbReference type="CDD" id="cd10322">
    <property type="entry name" value="SLC5sbd"/>
    <property type="match status" value="1"/>
</dbReference>
<feature type="transmembrane region" description="Helical" evidence="8">
    <location>
        <begin position="446"/>
        <end position="469"/>
    </location>
</feature>
<organism evidence="9 10">
    <name type="scientific">Saccharopolyspora oryzae</name>
    <dbReference type="NCBI Taxonomy" id="2997343"/>
    <lineage>
        <taxon>Bacteria</taxon>
        <taxon>Bacillati</taxon>
        <taxon>Actinomycetota</taxon>
        <taxon>Actinomycetes</taxon>
        <taxon>Pseudonocardiales</taxon>
        <taxon>Pseudonocardiaceae</taxon>
        <taxon>Saccharopolyspora</taxon>
    </lineage>
</organism>
<feature type="transmembrane region" description="Helical" evidence="8">
    <location>
        <begin position="241"/>
        <end position="266"/>
    </location>
</feature>
<keyword evidence="3" id="KW-0813">Transport</keyword>
<keyword evidence="10" id="KW-1185">Reference proteome</keyword>
<evidence type="ECO:0000313" key="9">
    <source>
        <dbReference type="EMBL" id="MDA3627978.1"/>
    </source>
</evidence>
<feature type="transmembrane region" description="Helical" evidence="8">
    <location>
        <begin position="372"/>
        <end position="392"/>
    </location>
</feature>
<comment type="caution">
    <text evidence="9">The sequence shown here is derived from an EMBL/GenBank/DDBJ whole genome shotgun (WGS) entry which is preliminary data.</text>
</comment>
<evidence type="ECO:0000256" key="7">
    <source>
        <dbReference type="RuleBase" id="RU362091"/>
    </source>
</evidence>
<feature type="transmembrane region" description="Helical" evidence="8">
    <location>
        <begin position="154"/>
        <end position="181"/>
    </location>
</feature>
<dbReference type="InterPro" id="IPR038377">
    <property type="entry name" value="Na/Glc_symporter_sf"/>
</dbReference>
<evidence type="ECO:0000256" key="4">
    <source>
        <dbReference type="ARBA" id="ARBA00022692"/>
    </source>
</evidence>
<accession>A0ABT4V2E4</accession>
<proteinExistence type="inferred from homology"/>
<evidence type="ECO:0000256" key="3">
    <source>
        <dbReference type="ARBA" id="ARBA00022448"/>
    </source>
</evidence>
<feature type="transmembrane region" description="Helical" evidence="8">
    <location>
        <begin position="421"/>
        <end position="440"/>
    </location>
</feature>
<dbReference type="Proteomes" id="UP001210380">
    <property type="component" value="Unassembled WGS sequence"/>
</dbReference>
<sequence>MSPDAAVSIGIFGVFMLGAIVLGLLSLRGRDRANLAEWSIGGRSLGVVLIFVLMAGETYTSFSYLGAAGWSYDYGMPVFYLLAYLAIGFAVGYVVGPVLWHYAHRNNLHNITDITAFRFDSPWFGAAVAILTTAFLLPYIQLQITGMGVVVSTISYGTIGLGAGYVIAFVVTEAFIIFSGLRGSAWVSILKDSLVIITLLAVFAYVPVHYFGGVGPMLERLVAERPQWLVLPGQGKESLGMMWFATTGLLNGVVYTIFPTTVAGYLGAKNPGVLRRNAIIMPFYQVLLFVPILLGLAAVFVVPGLTDSNLAMFELVVHSMPAWMVGLVGVAGALSSIVPMAVFMLVIGTMWGRSVLGVHPRTAPRQKQLSQLVTFLVGLVALLFTFVSPTTLVQLSVLSYQGLAQLLPVVLISLLWKRMTVAGAAGGLAVGVVVVSVLVATGNDPWLGINAGLIGLAANVAVNVAISLARPATAPAERLAVDELAETRSSGAGV</sequence>
<evidence type="ECO:0000256" key="8">
    <source>
        <dbReference type="SAM" id="Phobius"/>
    </source>
</evidence>
<feature type="transmembrane region" description="Helical" evidence="8">
    <location>
        <begin position="322"/>
        <end position="351"/>
    </location>
</feature>
<dbReference type="InterPro" id="IPR001734">
    <property type="entry name" value="Na/solute_symporter"/>
</dbReference>
<dbReference type="EMBL" id="JAQGLA010000037">
    <property type="protein sequence ID" value="MDA3627978.1"/>
    <property type="molecule type" value="Genomic_DNA"/>
</dbReference>
<evidence type="ECO:0000256" key="6">
    <source>
        <dbReference type="ARBA" id="ARBA00023136"/>
    </source>
</evidence>
<name>A0ABT4V2E4_9PSEU</name>
<feature type="transmembrane region" description="Helical" evidence="8">
    <location>
        <begin position="123"/>
        <end position="142"/>
    </location>
</feature>
<reference evidence="9 10" key="1">
    <citation type="submission" date="2022-11" db="EMBL/GenBank/DDBJ databases">
        <title>Draft genome sequence of Saccharopolyspora sp. WRP15-2 isolated from rhizosphere soils of wild rice in Thailand.</title>
        <authorList>
            <person name="Duangmal K."/>
            <person name="Kammanee S."/>
            <person name="Muangham S."/>
        </authorList>
    </citation>
    <scope>NUCLEOTIDE SEQUENCE [LARGE SCALE GENOMIC DNA]</scope>
    <source>
        <strain evidence="9 10">WRP15-2</strain>
    </source>
</reference>
<feature type="transmembrane region" description="Helical" evidence="8">
    <location>
        <begin position="398"/>
        <end position="416"/>
    </location>
</feature>
<keyword evidence="6 8" id="KW-0472">Membrane</keyword>
<feature type="transmembrane region" description="Helical" evidence="8">
    <location>
        <begin position="78"/>
        <end position="102"/>
    </location>
</feature>
<dbReference type="InterPro" id="IPR050277">
    <property type="entry name" value="Sodium:Solute_Symporter"/>
</dbReference>
<dbReference type="Gene3D" id="1.20.1730.10">
    <property type="entry name" value="Sodium/glucose cotransporter"/>
    <property type="match status" value="1"/>
</dbReference>
<evidence type="ECO:0000256" key="5">
    <source>
        <dbReference type="ARBA" id="ARBA00022989"/>
    </source>
</evidence>
<dbReference type="RefSeq" id="WP_270950681.1">
    <property type="nucleotide sequence ID" value="NZ_JAQGLA010000037.1"/>
</dbReference>
<keyword evidence="5 8" id="KW-1133">Transmembrane helix</keyword>
<keyword evidence="4 8" id="KW-0812">Transmembrane</keyword>
<evidence type="ECO:0000313" key="10">
    <source>
        <dbReference type="Proteomes" id="UP001210380"/>
    </source>
</evidence>
<dbReference type="PANTHER" id="PTHR48086:SF8">
    <property type="entry name" value="MONOCARBOXYLIC ACID PERMEASE"/>
    <property type="match status" value="1"/>
</dbReference>
<comment type="subcellular location">
    <subcellularLocation>
        <location evidence="1">Membrane</location>
        <topology evidence="1">Multi-pass membrane protein</topology>
    </subcellularLocation>
</comment>
<feature type="transmembrane region" description="Helical" evidence="8">
    <location>
        <begin position="6"/>
        <end position="25"/>
    </location>
</feature>
<dbReference type="PROSITE" id="PS50283">
    <property type="entry name" value="NA_SOLUT_SYMP_3"/>
    <property type="match status" value="1"/>
</dbReference>
<feature type="transmembrane region" description="Helical" evidence="8">
    <location>
        <begin position="278"/>
        <end position="302"/>
    </location>
</feature>
<evidence type="ECO:0000256" key="1">
    <source>
        <dbReference type="ARBA" id="ARBA00004141"/>
    </source>
</evidence>
<gene>
    <name evidence="9" type="ORF">OU415_21270</name>
</gene>
<dbReference type="PANTHER" id="PTHR48086">
    <property type="entry name" value="SODIUM/PROLINE SYMPORTER-RELATED"/>
    <property type="match status" value="1"/>
</dbReference>
<dbReference type="Pfam" id="PF00474">
    <property type="entry name" value="SSF"/>
    <property type="match status" value="1"/>
</dbReference>